<feature type="transmembrane region" description="Helical" evidence="8">
    <location>
        <begin position="74"/>
        <end position="94"/>
    </location>
</feature>
<name>A0A840BX35_9HYPH</name>
<dbReference type="GO" id="GO:1903785">
    <property type="term" value="P:L-valine transmembrane transport"/>
    <property type="evidence" value="ECO:0007669"/>
    <property type="project" value="TreeGrafter"/>
</dbReference>
<gene>
    <name evidence="9" type="ORF">GGR16_002949</name>
</gene>
<reference evidence="9 10" key="1">
    <citation type="submission" date="2020-08" db="EMBL/GenBank/DDBJ databases">
        <title>Genomic Encyclopedia of Type Strains, Phase IV (KMG-IV): sequencing the most valuable type-strain genomes for metagenomic binning, comparative biology and taxonomic classification.</title>
        <authorList>
            <person name="Goeker M."/>
        </authorList>
    </citation>
    <scope>NUCLEOTIDE SEQUENCE [LARGE SCALE GENOMIC DNA]</scope>
    <source>
        <strain evidence="9 10">DSM 103737</strain>
    </source>
</reference>
<evidence type="ECO:0000256" key="6">
    <source>
        <dbReference type="ARBA" id="ARBA00022989"/>
    </source>
</evidence>
<keyword evidence="7 8" id="KW-0472">Membrane</keyword>
<proteinExistence type="inferred from homology"/>
<dbReference type="EMBL" id="JACIEN010000003">
    <property type="protein sequence ID" value="MBB4017915.1"/>
    <property type="molecule type" value="Genomic_DNA"/>
</dbReference>
<evidence type="ECO:0000313" key="9">
    <source>
        <dbReference type="EMBL" id="MBB4017915.1"/>
    </source>
</evidence>
<organism evidence="9 10">
    <name type="scientific">Chelatococcus caeni</name>
    <dbReference type="NCBI Taxonomy" id="1348468"/>
    <lineage>
        <taxon>Bacteria</taxon>
        <taxon>Pseudomonadati</taxon>
        <taxon>Pseudomonadota</taxon>
        <taxon>Alphaproteobacteria</taxon>
        <taxon>Hyphomicrobiales</taxon>
        <taxon>Chelatococcaceae</taxon>
        <taxon>Chelatococcus</taxon>
    </lineage>
</organism>
<keyword evidence="5 8" id="KW-0812">Transmembrane</keyword>
<accession>A0A840BX35</accession>
<comment type="similarity">
    <text evidence="2">Belongs to the AzlC family.</text>
</comment>
<feature type="transmembrane region" description="Helical" evidence="8">
    <location>
        <begin position="171"/>
        <end position="189"/>
    </location>
</feature>
<comment type="caution">
    <text evidence="9">The sequence shown here is derived from an EMBL/GenBank/DDBJ whole genome shotgun (WGS) entry which is preliminary data.</text>
</comment>
<dbReference type="Pfam" id="PF03591">
    <property type="entry name" value="AzlC"/>
    <property type="match status" value="1"/>
</dbReference>
<keyword evidence="3" id="KW-0813">Transport</keyword>
<feature type="transmembrane region" description="Helical" evidence="8">
    <location>
        <begin position="24"/>
        <end position="43"/>
    </location>
</feature>
<dbReference type="InterPro" id="IPR011606">
    <property type="entry name" value="Brnchd-chn_aa_trnsp_permease"/>
</dbReference>
<evidence type="ECO:0000256" key="2">
    <source>
        <dbReference type="ARBA" id="ARBA00010735"/>
    </source>
</evidence>
<feature type="transmembrane region" description="Helical" evidence="8">
    <location>
        <begin position="50"/>
        <end position="68"/>
    </location>
</feature>
<dbReference type="PANTHER" id="PTHR34979:SF1">
    <property type="entry name" value="INNER MEMBRANE PROTEIN YGAZ"/>
    <property type="match status" value="1"/>
</dbReference>
<keyword evidence="6 8" id="KW-1133">Transmembrane helix</keyword>
<evidence type="ECO:0000256" key="4">
    <source>
        <dbReference type="ARBA" id="ARBA00022475"/>
    </source>
</evidence>
<protein>
    <submittedName>
        <fullName evidence="9">4-azaleucine resistance transporter AzlC</fullName>
    </submittedName>
</protein>
<evidence type="ECO:0000313" key="10">
    <source>
        <dbReference type="Proteomes" id="UP000577362"/>
    </source>
</evidence>
<dbReference type="Proteomes" id="UP000577362">
    <property type="component" value="Unassembled WGS sequence"/>
</dbReference>
<feature type="transmembrane region" description="Helical" evidence="8">
    <location>
        <begin position="138"/>
        <end position="165"/>
    </location>
</feature>
<evidence type="ECO:0000256" key="3">
    <source>
        <dbReference type="ARBA" id="ARBA00022448"/>
    </source>
</evidence>
<evidence type="ECO:0000256" key="5">
    <source>
        <dbReference type="ARBA" id="ARBA00022692"/>
    </source>
</evidence>
<keyword evidence="4" id="KW-1003">Cell membrane</keyword>
<dbReference type="PANTHER" id="PTHR34979">
    <property type="entry name" value="INNER MEMBRANE PROTEIN YGAZ"/>
    <property type="match status" value="1"/>
</dbReference>
<dbReference type="GO" id="GO:0005886">
    <property type="term" value="C:plasma membrane"/>
    <property type="evidence" value="ECO:0007669"/>
    <property type="project" value="UniProtKB-SubCell"/>
</dbReference>
<keyword evidence="10" id="KW-1185">Reference proteome</keyword>
<evidence type="ECO:0000256" key="8">
    <source>
        <dbReference type="SAM" id="Phobius"/>
    </source>
</evidence>
<evidence type="ECO:0000256" key="7">
    <source>
        <dbReference type="ARBA" id="ARBA00023136"/>
    </source>
</evidence>
<dbReference type="RefSeq" id="WP_019404388.1">
    <property type="nucleotide sequence ID" value="NZ_JACIEN010000003.1"/>
</dbReference>
<comment type="subcellular location">
    <subcellularLocation>
        <location evidence="1">Cell membrane</location>
        <topology evidence="1">Multi-pass membrane protein</topology>
    </subcellularLocation>
</comment>
<dbReference type="AlphaFoldDB" id="A0A840BX35"/>
<evidence type="ECO:0000256" key="1">
    <source>
        <dbReference type="ARBA" id="ARBA00004651"/>
    </source>
</evidence>
<sequence>MNKPFAPSAPVDMARERAAGIRDIMPVMIAAAPIGLLFGALCAGKGLSPAEAGLMSVLVFAGGAQFAALELWTWPVPIATLAFSTLLINARHILMGASLAPKMRGFSLGQKLAGFYVLTDESWALAERRAKDRPLTPAYWFAVAGLLPLSWVGATIAGAVLGSFLGDPARIGADFAFTALFIGLIAGFWNGRVSAAAIGASAAASAATYFAFGPPWHVAAGALTGIAAAYVAAPAGEDAPEAA</sequence>